<gene>
    <name evidence="3" type="ORF">FVF58_35270</name>
</gene>
<evidence type="ECO:0000256" key="1">
    <source>
        <dbReference type="SAM" id="MobiDB-lite"/>
    </source>
</evidence>
<evidence type="ECO:0000313" key="4">
    <source>
        <dbReference type="Proteomes" id="UP000325273"/>
    </source>
</evidence>
<dbReference type="Proteomes" id="UP000325273">
    <property type="component" value="Unassembled WGS sequence"/>
</dbReference>
<feature type="compositionally biased region" description="Basic and acidic residues" evidence="1">
    <location>
        <begin position="27"/>
        <end position="36"/>
    </location>
</feature>
<sequence>MNVTAFFTVAVLSMSAFTLASASEHMHVNHDHEHTRYQPASEDQGGADQNRSPRAPQDNNQTMPGNK</sequence>
<feature type="region of interest" description="Disordered" evidence="1">
    <location>
        <begin position="27"/>
        <end position="67"/>
    </location>
</feature>
<accession>A0A5B0GK07</accession>
<dbReference type="EMBL" id="VTUZ01000033">
    <property type="protein sequence ID" value="KAA1003726.1"/>
    <property type="molecule type" value="Genomic_DNA"/>
</dbReference>
<evidence type="ECO:0000256" key="2">
    <source>
        <dbReference type="SAM" id="SignalP"/>
    </source>
</evidence>
<feature type="signal peptide" evidence="2">
    <location>
        <begin position="1"/>
        <end position="22"/>
    </location>
</feature>
<evidence type="ECO:0000313" key="3">
    <source>
        <dbReference type="EMBL" id="KAA1003726.1"/>
    </source>
</evidence>
<protein>
    <submittedName>
        <fullName evidence="3">Uncharacterized protein</fullName>
    </submittedName>
</protein>
<dbReference type="AlphaFoldDB" id="A0A5B0GK07"/>
<feature type="compositionally biased region" description="Polar residues" evidence="1">
    <location>
        <begin position="47"/>
        <end position="67"/>
    </location>
</feature>
<keyword evidence="4" id="KW-1185">Reference proteome</keyword>
<organism evidence="3 4">
    <name type="scientific">Paraburkholderia panacisoli</name>
    <dbReference type="NCBI Taxonomy" id="2603818"/>
    <lineage>
        <taxon>Bacteria</taxon>
        <taxon>Pseudomonadati</taxon>
        <taxon>Pseudomonadota</taxon>
        <taxon>Betaproteobacteria</taxon>
        <taxon>Burkholderiales</taxon>
        <taxon>Burkholderiaceae</taxon>
        <taxon>Paraburkholderia</taxon>
    </lineage>
</organism>
<feature type="chain" id="PRO_5022962065" evidence="2">
    <location>
        <begin position="23"/>
        <end position="67"/>
    </location>
</feature>
<keyword evidence="2" id="KW-0732">Signal</keyword>
<comment type="caution">
    <text evidence="3">The sequence shown here is derived from an EMBL/GenBank/DDBJ whole genome shotgun (WGS) entry which is preliminary data.</text>
</comment>
<name>A0A5B0GK07_9BURK</name>
<proteinExistence type="predicted"/>
<dbReference type="RefSeq" id="WP_149674345.1">
    <property type="nucleotide sequence ID" value="NZ_VTUZ01000033.1"/>
</dbReference>
<reference evidence="3 4" key="1">
    <citation type="submission" date="2019-08" db="EMBL/GenBank/DDBJ databases">
        <title>Paraburkholderia sp. DCY113.</title>
        <authorList>
            <person name="Kang J."/>
        </authorList>
    </citation>
    <scope>NUCLEOTIDE SEQUENCE [LARGE SCALE GENOMIC DNA]</scope>
    <source>
        <strain evidence="3 4">DCY113</strain>
    </source>
</reference>